<dbReference type="Pfam" id="PF10536">
    <property type="entry name" value="PMD"/>
    <property type="match status" value="1"/>
</dbReference>
<dbReference type="InterPro" id="IPR019557">
    <property type="entry name" value="AminoTfrase-like_pln_mobile"/>
</dbReference>
<dbReference type="PANTHER" id="PTHR46033">
    <property type="entry name" value="PROTEIN MAIN-LIKE 2"/>
    <property type="match status" value="1"/>
</dbReference>
<dbReference type="InterPro" id="IPR044824">
    <property type="entry name" value="MAIN-like"/>
</dbReference>
<gene>
    <name evidence="2" type="ORF">J1N35_001256</name>
</gene>
<evidence type="ECO:0000259" key="1">
    <source>
        <dbReference type="Pfam" id="PF10536"/>
    </source>
</evidence>
<keyword evidence="3" id="KW-1185">Reference proteome</keyword>
<comment type="caution">
    <text evidence="2">The sequence shown here is derived from an EMBL/GenBank/DDBJ whole genome shotgun (WGS) entry which is preliminary data.</text>
</comment>
<reference evidence="2 3" key="1">
    <citation type="journal article" date="2021" name="Plant Biotechnol. J.">
        <title>Multi-omics assisted identification of the key and species-specific regulatory components of drought-tolerant mechanisms in Gossypium stocksii.</title>
        <authorList>
            <person name="Yu D."/>
            <person name="Ke L."/>
            <person name="Zhang D."/>
            <person name="Wu Y."/>
            <person name="Sun Y."/>
            <person name="Mei J."/>
            <person name="Sun J."/>
            <person name="Sun Y."/>
        </authorList>
    </citation>
    <scope>NUCLEOTIDE SEQUENCE [LARGE SCALE GENOMIC DNA]</scope>
    <source>
        <strain evidence="3">cv. E1</strain>
        <tissue evidence="2">Leaf</tissue>
    </source>
</reference>
<dbReference type="OrthoDB" id="1936739at2759"/>
<dbReference type="PANTHER" id="PTHR46033:SF8">
    <property type="entry name" value="PROTEIN MAINTENANCE OF MERISTEMS-LIKE"/>
    <property type="match status" value="1"/>
</dbReference>
<dbReference type="GO" id="GO:0010073">
    <property type="term" value="P:meristem maintenance"/>
    <property type="evidence" value="ECO:0007669"/>
    <property type="project" value="InterPro"/>
</dbReference>
<accession>A0A9D3WJN0</accession>
<evidence type="ECO:0000313" key="2">
    <source>
        <dbReference type="EMBL" id="KAH1129878.1"/>
    </source>
</evidence>
<proteinExistence type="predicted"/>
<organism evidence="2 3">
    <name type="scientific">Gossypium stocksii</name>
    <dbReference type="NCBI Taxonomy" id="47602"/>
    <lineage>
        <taxon>Eukaryota</taxon>
        <taxon>Viridiplantae</taxon>
        <taxon>Streptophyta</taxon>
        <taxon>Embryophyta</taxon>
        <taxon>Tracheophyta</taxon>
        <taxon>Spermatophyta</taxon>
        <taxon>Magnoliopsida</taxon>
        <taxon>eudicotyledons</taxon>
        <taxon>Gunneridae</taxon>
        <taxon>Pentapetalae</taxon>
        <taxon>rosids</taxon>
        <taxon>malvids</taxon>
        <taxon>Malvales</taxon>
        <taxon>Malvaceae</taxon>
        <taxon>Malvoideae</taxon>
        <taxon>Gossypium</taxon>
    </lineage>
</organism>
<feature type="domain" description="Aminotransferase-like plant mobile" evidence="1">
    <location>
        <begin position="4"/>
        <end position="67"/>
    </location>
</feature>
<evidence type="ECO:0000313" key="3">
    <source>
        <dbReference type="Proteomes" id="UP000828251"/>
    </source>
</evidence>
<sequence length="126" mass="14053">MHIIEGVLMTDANNNRVHIMYLPLLADLSNAHSYSWGSTVLAMLYRELCRTTKPATIDIGGCLILLQSCSIYPGIERSYTVPIYQLMIEQHAGEGPSGTMGIECCDNLVASNISRIHHARWERFTA</sequence>
<name>A0A9D3WJN0_9ROSI</name>
<dbReference type="Proteomes" id="UP000828251">
    <property type="component" value="Unassembled WGS sequence"/>
</dbReference>
<protein>
    <recommendedName>
        <fullName evidence="1">Aminotransferase-like plant mobile domain-containing protein</fullName>
    </recommendedName>
</protein>
<dbReference type="AlphaFoldDB" id="A0A9D3WJN0"/>
<dbReference type="EMBL" id="JAIQCV010000001">
    <property type="protein sequence ID" value="KAH1129878.1"/>
    <property type="molecule type" value="Genomic_DNA"/>
</dbReference>